<dbReference type="VEuPathDB" id="VectorBase:MDOA003890"/>
<accession>A0A9J7HXF6</accession>
<organism evidence="2 3">
    <name type="scientific">Musca domestica</name>
    <name type="common">House fly</name>
    <dbReference type="NCBI Taxonomy" id="7370"/>
    <lineage>
        <taxon>Eukaryota</taxon>
        <taxon>Metazoa</taxon>
        <taxon>Ecdysozoa</taxon>
        <taxon>Arthropoda</taxon>
        <taxon>Hexapoda</taxon>
        <taxon>Insecta</taxon>
        <taxon>Pterygota</taxon>
        <taxon>Neoptera</taxon>
        <taxon>Endopterygota</taxon>
        <taxon>Diptera</taxon>
        <taxon>Brachycera</taxon>
        <taxon>Muscomorpha</taxon>
        <taxon>Muscoidea</taxon>
        <taxon>Muscidae</taxon>
        <taxon>Musca</taxon>
    </lineage>
</organism>
<feature type="transmembrane region" description="Helical" evidence="1">
    <location>
        <begin position="49"/>
        <end position="71"/>
    </location>
</feature>
<dbReference type="RefSeq" id="XP_005175118.3">
    <property type="nucleotide sequence ID" value="XM_005175061.4"/>
</dbReference>
<dbReference type="STRING" id="7370.A0A1I8MDX2"/>
<dbReference type="PANTHER" id="PTHR20987">
    <property type="entry name" value="CHITIN-BINDING TYPE-2 DOMAIN-CONTAINING PROTEIN-RELATED"/>
    <property type="match status" value="1"/>
</dbReference>
<dbReference type="GeneID" id="101891037"/>
<dbReference type="PANTHER" id="PTHR20987:SF0">
    <property type="entry name" value="CHITIN-BINDING TYPE-2 DOMAIN-CONTAINING PROTEIN-RELATED"/>
    <property type="match status" value="1"/>
</dbReference>
<protein>
    <submittedName>
        <fullName evidence="3">Uncharacterized protein LOC101891037</fullName>
    </submittedName>
</protein>
<dbReference type="Proteomes" id="UP001652621">
    <property type="component" value="Unplaced"/>
</dbReference>
<keyword evidence="1" id="KW-0472">Membrane</keyword>
<sequence>MIRIFIRRHSTLYRVYKSMSFLILKSIKFKLQQHPTKPFSPVASTAGTIFIVVIMRYFNILLLVVGVWASLGWCDRGNIETTSFNGRPGCKTQGEVGNVYANFFDSTRYWRCLAIGVDAVSLRCPNGYGFQPKFKTCVSFASWQWEIAQMPPSCPDFEVECIPNLVV</sequence>
<keyword evidence="1" id="KW-1133">Transmembrane helix</keyword>
<dbReference type="OrthoDB" id="7880675at2759"/>
<dbReference type="VEuPathDB" id="VectorBase:MDOMA2_004882"/>
<proteinExistence type="predicted"/>
<evidence type="ECO:0000313" key="2">
    <source>
        <dbReference type="Proteomes" id="UP001652621"/>
    </source>
</evidence>
<reference evidence="3" key="1">
    <citation type="submission" date="2025-08" db="UniProtKB">
        <authorList>
            <consortium name="RefSeq"/>
        </authorList>
    </citation>
    <scope>IDENTIFICATION</scope>
    <source>
        <strain evidence="3">Aabys</strain>
        <tissue evidence="3">Whole body</tissue>
    </source>
</reference>
<keyword evidence="2" id="KW-1185">Reference proteome</keyword>
<name>A0A9J7HXF6_MUSDO</name>
<dbReference type="InterPro" id="IPR036508">
    <property type="entry name" value="Chitin-bd_dom_sf"/>
</dbReference>
<evidence type="ECO:0000256" key="1">
    <source>
        <dbReference type="SAM" id="Phobius"/>
    </source>
</evidence>
<evidence type="ECO:0000313" key="3">
    <source>
        <dbReference type="RefSeq" id="XP_005175118.3"/>
    </source>
</evidence>
<gene>
    <name evidence="3" type="primary">LOC101891037</name>
</gene>
<dbReference type="SUPFAM" id="SSF57625">
    <property type="entry name" value="Invertebrate chitin-binding proteins"/>
    <property type="match status" value="1"/>
</dbReference>
<keyword evidence="1" id="KW-0812">Transmembrane</keyword>